<feature type="transmembrane region" description="Helical" evidence="8">
    <location>
        <begin position="173"/>
        <end position="193"/>
    </location>
</feature>
<feature type="transmembrane region" description="Helical" evidence="8">
    <location>
        <begin position="143"/>
        <end position="161"/>
    </location>
</feature>
<evidence type="ECO:0000256" key="1">
    <source>
        <dbReference type="ARBA" id="ARBA00004141"/>
    </source>
</evidence>
<dbReference type="InterPro" id="IPR050360">
    <property type="entry name" value="MFS_Sugar_Transporters"/>
</dbReference>
<evidence type="ECO:0000256" key="6">
    <source>
        <dbReference type="ARBA" id="ARBA00023136"/>
    </source>
</evidence>
<proteinExistence type="inferred from homology"/>
<evidence type="ECO:0000256" key="8">
    <source>
        <dbReference type="SAM" id="Phobius"/>
    </source>
</evidence>
<dbReference type="Pfam" id="PF00083">
    <property type="entry name" value="Sugar_tr"/>
    <property type="match status" value="1"/>
</dbReference>
<evidence type="ECO:0000256" key="2">
    <source>
        <dbReference type="ARBA" id="ARBA00010992"/>
    </source>
</evidence>
<feature type="domain" description="Major facilitator superfamily (MFS) profile" evidence="9">
    <location>
        <begin position="16"/>
        <end position="466"/>
    </location>
</feature>
<dbReference type="InterPro" id="IPR020846">
    <property type="entry name" value="MFS_dom"/>
</dbReference>
<feature type="transmembrane region" description="Helical" evidence="8">
    <location>
        <begin position="374"/>
        <end position="392"/>
    </location>
</feature>
<gene>
    <name evidence="10" type="ORF">AB675_10444</name>
</gene>
<dbReference type="RefSeq" id="XP_017995939.1">
    <property type="nucleotide sequence ID" value="XM_018139217.1"/>
</dbReference>
<evidence type="ECO:0000313" key="10">
    <source>
        <dbReference type="EMBL" id="KPI35976.1"/>
    </source>
</evidence>
<dbReference type="PANTHER" id="PTHR48022:SF2">
    <property type="entry name" value="PLASTIDIC GLUCOSE TRANSPORTER 4"/>
    <property type="match status" value="1"/>
</dbReference>
<feature type="transmembrane region" description="Helical" evidence="8">
    <location>
        <begin position="444"/>
        <end position="462"/>
    </location>
</feature>
<dbReference type="VEuPathDB" id="FungiDB:AB675_10444"/>
<dbReference type="InterPro" id="IPR003663">
    <property type="entry name" value="Sugar/inositol_transpt"/>
</dbReference>
<dbReference type="Gene3D" id="1.20.1250.20">
    <property type="entry name" value="MFS general substrate transporter like domains"/>
    <property type="match status" value="1"/>
</dbReference>
<evidence type="ECO:0000256" key="7">
    <source>
        <dbReference type="RuleBase" id="RU003346"/>
    </source>
</evidence>
<dbReference type="GO" id="GO:0016020">
    <property type="term" value="C:membrane"/>
    <property type="evidence" value="ECO:0007669"/>
    <property type="project" value="UniProtKB-SubCell"/>
</dbReference>
<comment type="similarity">
    <text evidence="2 7">Belongs to the major facilitator superfamily. Sugar transporter (TC 2.A.1.1) family.</text>
</comment>
<comment type="subcellular location">
    <subcellularLocation>
        <location evidence="1">Membrane</location>
        <topology evidence="1">Multi-pass membrane protein</topology>
    </subcellularLocation>
</comment>
<feature type="transmembrane region" description="Helical" evidence="8">
    <location>
        <begin position="413"/>
        <end position="432"/>
    </location>
</feature>
<dbReference type="AlphaFoldDB" id="A0A0N1H498"/>
<dbReference type="GeneID" id="28731097"/>
<dbReference type="PRINTS" id="PR00171">
    <property type="entry name" value="SUGRTRNSPORT"/>
</dbReference>
<evidence type="ECO:0000313" key="11">
    <source>
        <dbReference type="Proteomes" id="UP000038010"/>
    </source>
</evidence>
<name>A0A0N1H498_9EURO</name>
<feature type="transmembrane region" description="Helical" evidence="8">
    <location>
        <begin position="52"/>
        <end position="73"/>
    </location>
</feature>
<dbReference type="InterPro" id="IPR005828">
    <property type="entry name" value="MFS_sugar_transport-like"/>
</dbReference>
<evidence type="ECO:0000256" key="5">
    <source>
        <dbReference type="ARBA" id="ARBA00022989"/>
    </source>
</evidence>
<dbReference type="EMBL" id="LFJN01000035">
    <property type="protein sequence ID" value="KPI35976.1"/>
    <property type="molecule type" value="Genomic_DNA"/>
</dbReference>
<evidence type="ECO:0000259" key="9">
    <source>
        <dbReference type="PROSITE" id="PS50850"/>
    </source>
</evidence>
<protein>
    <submittedName>
        <fullName evidence="10">High-affinity glucose transporter</fullName>
    </submittedName>
</protein>
<dbReference type="SUPFAM" id="SSF103473">
    <property type="entry name" value="MFS general substrate transporter"/>
    <property type="match status" value="1"/>
</dbReference>
<feature type="transmembrane region" description="Helical" evidence="8">
    <location>
        <begin position="335"/>
        <end position="354"/>
    </location>
</feature>
<dbReference type="PANTHER" id="PTHR48022">
    <property type="entry name" value="PLASTIDIC GLUCOSE TRANSPORTER 4"/>
    <property type="match status" value="1"/>
</dbReference>
<reference evidence="10 11" key="1">
    <citation type="submission" date="2015-06" db="EMBL/GenBank/DDBJ databases">
        <title>Draft genome of the ant-associated black yeast Phialophora attae CBS 131958.</title>
        <authorList>
            <person name="Moreno L.F."/>
            <person name="Stielow B.J."/>
            <person name="de Hoog S."/>
            <person name="Vicente V.A."/>
            <person name="Weiss V.A."/>
            <person name="de Vries M."/>
            <person name="Cruz L.M."/>
            <person name="Souza E.M."/>
        </authorList>
    </citation>
    <scope>NUCLEOTIDE SEQUENCE [LARGE SCALE GENOMIC DNA]</scope>
    <source>
        <strain evidence="10 11">CBS 131958</strain>
    </source>
</reference>
<evidence type="ECO:0000256" key="4">
    <source>
        <dbReference type="ARBA" id="ARBA00022692"/>
    </source>
</evidence>
<keyword evidence="10" id="KW-0762">Sugar transport</keyword>
<feature type="transmembrane region" description="Helical" evidence="8">
    <location>
        <begin position="85"/>
        <end position="104"/>
    </location>
</feature>
<keyword evidence="5 8" id="KW-1133">Transmembrane helix</keyword>
<evidence type="ECO:0000256" key="3">
    <source>
        <dbReference type="ARBA" id="ARBA00022448"/>
    </source>
</evidence>
<keyword evidence="4 8" id="KW-0812">Transmembrane</keyword>
<dbReference type="Proteomes" id="UP000038010">
    <property type="component" value="Unassembled WGS sequence"/>
</dbReference>
<dbReference type="InterPro" id="IPR036259">
    <property type="entry name" value="MFS_trans_sf"/>
</dbReference>
<dbReference type="GO" id="GO:0005351">
    <property type="term" value="F:carbohydrate:proton symporter activity"/>
    <property type="evidence" value="ECO:0007669"/>
    <property type="project" value="TreeGrafter"/>
</dbReference>
<dbReference type="NCBIfam" id="TIGR00879">
    <property type="entry name" value="SP"/>
    <property type="match status" value="1"/>
</dbReference>
<dbReference type="FunFam" id="1.20.1250.20:FF:000134">
    <property type="entry name" value="MFS sugar transporter protein"/>
    <property type="match status" value="1"/>
</dbReference>
<organism evidence="10 11">
    <name type="scientific">Cyphellophora attinorum</name>
    <dbReference type="NCBI Taxonomy" id="1664694"/>
    <lineage>
        <taxon>Eukaryota</taxon>
        <taxon>Fungi</taxon>
        <taxon>Dikarya</taxon>
        <taxon>Ascomycota</taxon>
        <taxon>Pezizomycotina</taxon>
        <taxon>Eurotiomycetes</taxon>
        <taxon>Chaetothyriomycetidae</taxon>
        <taxon>Chaetothyriales</taxon>
        <taxon>Cyphellophoraceae</taxon>
        <taxon>Cyphellophora</taxon>
    </lineage>
</organism>
<comment type="caution">
    <text evidence="10">The sequence shown here is derived from an EMBL/GenBank/DDBJ whole genome shotgun (WGS) entry which is preliminary data.</text>
</comment>
<dbReference type="PROSITE" id="PS50850">
    <property type="entry name" value="MFS"/>
    <property type="match status" value="1"/>
</dbReference>
<keyword evidence="6 8" id="KW-0472">Membrane</keyword>
<dbReference type="OrthoDB" id="6612291at2759"/>
<keyword evidence="3 7" id="KW-0813">Transport</keyword>
<feature type="transmembrane region" description="Helical" evidence="8">
    <location>
        <begin position="299"/>
        <end position="323"/>
    </location>
</feature>
<sequence length="543" mass="59561">MTTTVKSVSFWQVLSYIALPSITGLAYGWEVGSMGGTLGMPQFLLYMGTPSDFRQGLMTASLIAGEFVGALFVGLLSDRFGRRKTIWLCIAVYTIGQILLVAAQNQGMFIAGRVINGLGAGPWFQTVSFYTAEITPPHIRGRVAATLNSGIAVGILVTYWIQYGAIHITSNAAWRLSFGLQLLPGIVAAKLVYFRPESPRWLVQHGRSDEALSVLASLHSKGDINDAFVRSEHVEIRASVELESTGEAPSYLALLTKPTYRRRTALAMGLQCMQQLSGANIVLYYAAKVFAQTGRSGPTAALLANAISSALLLVGTVSLTLLIDFYGRRKPIFTGHFTMGLCLMIVASILLSYGSPHFDQITQSVQFSFSNKSAGNTAVAFMFLFQFSFGAFSSSLPWTYHSEVFQLLARARGTSLAVAANYFTNFWLGLYIPQALNAAGWKLYYIFGAINWTCAVIGWLFFPETAGRALEELDLLFTPDRSVWVCFDKEAKSKKDLIGEGIQSDPEALRLELLHRLGRDDPNEVIDLHDAKSPHTSDCVERV</sequence>
<accession>A0A0N1H498</accession>
<keyword evidence="11" id="KW-1185">Reference proteome</keyword>
<feature type="transmembrane region" description="Helical" evidence="8">
    <location>
        <begin position="110"/>
        <end position="131"/>
    </location>
</feature>